<name>A0A6B1FX41_9CHLR</name>
<evidence type="ECO:0000313" key="1">
    <source>
        <dbReference type="EMBL" id="MYH62152.1"/>
    </source>
</evidence>
<gene>
    <name evidence="1" type="ORF">F4148_10445</name>
</gene>
<dbReference type="InterPro" id="IPR008775">
    <property type="entry name" value="Phytyl_CoA_dOase-like"/>
</dbReference>
<sequence length="261" mass="30084">MKKSVETQERLEKLNRDGYILIPSALSPERVEQWKTVLYALYDRGAYEISNGVGNVAFEKLLVLEPELAGELVGHESVAPFLHAIMGKQCQLRSLRAHVNPAAYLQEWHMDFYDYYYQEEKAEAQSPTRGLCVNSTFYLTDNTPGRARLTFVKNYLDRPVPEELIPFLHYTEDRNDPFQRWCDDQELEHLHPMAGDAVVFYSHIPHQGAKLGPDPEDEIRANIVLHYQQNPMFPDIKFVSNPQFTLDTLGYAGTFPFAEQD</sequence>
<dbReference type="GO" id="GO:0016706">
    <property type="term" value="F:2-oxoglutarate-dependent dioxygenase activity"/>
    <property type="evidence" value="ECO:0007669"/>
    <property type="project" value="UniProtKB-ARBA"/>
</dbReference>
<dbReference type="SUPFAM" id="SSF51197">
    <property type="entry name" value="Clavaminate synthase-like"/>
    <property type="match status" value="1"/>
</dbReference>
<protein>
    <submittedName>
        <fullName evidence="1">Phytanoyl-CoA dioxygenase family protein</fullName>
    </submittedName>
</protein>
<keyword evidence="1" id="KW-0560">Oxidoreductase</keyword>
<dbReference type="EMBL" id="VYDA01000379">
    <property type="protein sequence ID" value="MYH62152.1"/>
    <property type="molecule type" value="Genomic_DNA"/>
</dbReference>
<proteinExistence type="predicted"/>
<keyword evidence="1" id="KW-0223">Dioxygenase</keyword>
<organism evidence="1">
    <name type="scientific">Caldilineaceae bacterium SB0675_bin_29</name>
    <dbReference type="NCBI Taxonomy" id="2605266"/>
    <lineage>
        <taxon>Bacteria</taxon>
        <taxon>Bacillati</taxon>
        <taxon>Chloroflexota</taxon>
        <taxon>Caldilineae</taxon>
        <taxon>Caldilineales</taxon>
        <taxon>Caldilineaceae</taxon>
    </lineage>
</organism>
<dbReference type="Pfam" id="PF05721">
    <property type="entry name" value="PhyH"/>
    <property type="match status" value="1"/>
</dbReference>
<dbReference type="Gene3D" id="2.60.120.620">
    <property type="entry name" value="q2cbj1_9rhob like domain"/>
    <property type="match status" value="1"/>
</dbReference>
<comment type="caution">
    <text evidence="1">The sequence shown here is derived from an EMBL/GenBank/DDBJ whole genome shotgun (WGS) entry which is preliminary data.</text>
</comment>
<reference evidence="1" key="1">
    <citation type="submission" date="2019-09" db="EMBL/GenBank/DDBJ databases">
        <title>Characterisation of the sponge microbiome using genome-centric metagenomics.</title>
        <authorList>
            <person name="Engelberts J.P."/>
            <person name="Robbins S.J."/>
            <person name="De Goeij J.M."/>
            <person name="Aranda M."/>
            <person name="Bell S.C."/>
            <person name="Webster N.S."/>
        </authorList>
    </citation>
    <scope>NUCLEOTIDE SEQUENCE</scope>
    <source>
        <strain evidence="1">SB0675_bin_29</strain>
    </source>
</reference>
<accession>A0A6B1FX41</accession>
<dbReference type="AlphaFoldDB" id="A0A6B1FX41"/>